<keyword evidence="10" id="KW-1185">Reference proteome</keyword>
<feature type="compositionally biased region" description="Polar residues" evidence="7">
    <location>
        <begin position="1237"/>
        <end position="1250"/>
    </location>
</feature>
<dbReference type="EMBL" id="JASPKY010000136">
    <property type="protein sequence ID" value="KAK9731234.1"/>
    <property type="molecule type" value="Genomic_DNA"/>
</dbReference>
<keyword evidence="3" id="KW-0479">Metal-binding</keyword>
<dbReference type="GO" id="GO:0046872">
    <property type="term" value="F:metal ion binding"/>
    <property type="evidence" value="ECO:0007669"/>
    <property type="project" value="UniProtKB-KW"/>
</dbReference>
<evidence type="ECO:0000256" key="2">
    <source>
        <dbReference type="ARBA" id="ARBA00022553"/>
    </source>
</evidence>
<protein>
    <submittedName>
        <fullName evidence="9">Rap/ran-GAP</fullName>
    </submittedName>
</protein>
<feature type="compositionally biased region" description="Pro residues" evidence="7">
    <location>
        <begin position="505"/>
        <end position="515"/>
    </location>
</feature>
<evidence type="ECO:0000256" key="6">
    <source>
        <dbReference type="ARBA" id="ARBA00023054"/>
    </source>
</evidence>
<dbReference type="Proteomes" id="UP001458880">
    <property type="component" value="Unassembled WGS sequence"/>
</dbReference>
<dbReference type="InterPro" id="IPR035974">
    <property type="entry name" value="Rap/Ran-GAP_sf"/>
</dbReference>
<dbReference type="Gene3D" id="6.10.140.210">
    <property type="match status" value="1"/>
</dbReference>
<dbReference type="SUPFAM" id="SSF54695">
    <property type="entry name" value="POZ domain"/>
    <property type="match status" value="1"/>
</dbReference>
<accession>A0AAW1LBY5</accession>
<feature type="region of interest" description="Disordered" evidence="7">
    <location>
        <begin position="196"/>
        <end position="305"/>
    </location>
</feature>
<comment type="caution">
    <text evidence="9">The sequence shown here is derived from an EMBL/GenBank/DDBJ whole genome shotgun (WGS) entry which is preliminary data.</text>
</comment>
<evidence type="ECO:0000259" key="8">
    <source>
        <dbReference type="PROSITE" id="PS50085"/>
    </source>
</evidence>
<dbReference type="SMART" id="SM00225">
    <property type="entry name" value="BTB"/>
    <property type="match status" value="1"/>
</dbReference>
<proteinExistence type="predicted"/>
<evidence type="ECO:0000256" key="7">
    <source>
        <dbReference type="SAM" id="MobiDB-lite"/>
    </source>
</evidence>
<dbReference type="FunFam" id="3.40.50.11210:FF:000002">
    <property type="entry name" value="Signal-induced proliferation-associated 1-like protein 1"/>
    <property type="match status" value="1"/>
</dbReference>
<feature type="compositionally biased region" description="Low complexity" evidence="7">
    <location>
        <begin position="285"/>
        <end position="295"/>
    </location>
</feature>
<dbReference type="InterPro" id="IPR000331">
    <property type="entry name" value="Rap/Ran_GAP_dom"/>
</dbReference>
<feature type="compositionally biased region" description="Basic residues" evidence="7">
    <location>
        <begin position="469"/>
        <end position="478"/>
    </location>
</feature>
<feature type="domain" description="Rap-GAP" evidence="8">
    <location>
        <begin position="890"/>
        <end position="1108"/>
    </location>
</feature>
<dbReference type="InterPro" id="IPR050989">
    <property type="entry name" value="Rap1_Ran_GAP"/>
</dbReference>
<dbReference type="Pfam" id="PF21022">
    <property type="entry name" value="Rap-GAP_dimer"/>
    <property type="match status" value="1"/>
</dbReference>
<feature type="region of interest" description="Disordered" evidence="7">
    <location>
        <begin position="339"/>
        <end position="369"/>
    </location>
</feature>
<dbReference type="Gene3D" id="2.10.110.10">
    <property type="entry name" value="Cysteine Rich Protein"/>
    <property type="match status" value="1"/>
</dbReference>
<dbReference type="PANTHER" id="PTHR15711">
    <property type="entry name" value="RAP GTPASE-ACTIVATING PROTEIN"/>
    <property type="match status" value="1"/>
</dbReference>
<feature type="region of interest" description="Disordered" evidence="7">
    <location>
        <begin position="401"/>
        <end position="524"/>
    </location>
</feature>
<evidence type="ECO:0000256" key="4">
    <source>
        <dbReference type="ARBA" id="ARBA00022833"/>
    </source>
</evidence>
<feature type="region of interest" description="Disordered" evidence="7">
    <location>
        <begin position="1236"/>
        <end position="1268"/>
    </location>
</feature>
<feature type="compositionally biased region" description="Basic and acidic residues" evidence="7">
    <location>
        <begin position="1309"/>
        <end position="1323"/>
    </location>
</feature>
<keyword evidence="6" id="KW-0175">Coiled coil</keyword>
<keyword evidence="5" id="KW-0440">LIM domain</keyword>
<feature type="compositionally biased region" description="Low complexity" evidence="7">
    <location>
        <begin position="69"/>
        <end position="80"/>
    </location>
</feature>
<organism evidence="9 10">
    <name type="scientific">Popillia japonica</name>
    <name type="common">Japanese beetle</name>
    <dbReference type="NCBI Taxonomy" id="7064"/>
    <lineage>
        <taxon>Eukaryota</taxon>
        <taxon>Metazoa</taxon>
        <taxon>Ecdysozoa</taxon>
        <taxon>Arthropoda</taxon>
        <taxon>Hexapoda</taxon>
        <taxon>Insecta</taxon>
        <taxon>Pterygota</taxon>
        <taxon>Neoptera</taxon>
        <taxon>Endopterygota</taxon>
        <taxon>Coleoptera</taxon>
        <taxon>Polyphaga</taxon>
        <taxon>Scarabaeiformia</taxon>
        <taxon>Scarabaeidae</taxon>
        <taxon>Rutelinae</taxon>
        <taxon>Popillia</taxon>
    </lineage>
</organism>
<feature type="region of interest" description="Disordered" evidence="7">
    <location>
        <begin position="720"/>
        <end position="779"/>
    </location>
</feature>
<dbReference type="InterPro" id="IPR000210">
    <property type="entry name" value="BTB/POZ_dom"/>
</dbReference>
<feature type="compositionally biased region" description="Basic and acidic residues" evidence="7">
    <location>
        <begin position="429"/>
        <end position="467"/>
    </location>
</feature>
<dbReference type="PROSITE" id="PS50085">
    <property type="entry name" value="RAPGAP"/>
    <property type="match status" value="1"/>
</dbReference>
<dbReference type="Gene3D" id="3.30.710.10">
    <property type="entry name" value="Potassium Channel Kv1.1, Chain A"/>
    <property type="match status" value="1"/>
</dbReference>
<evidence type="ECO:0000256" key="1">
    <source>
        <dbReference type="ARBA" id="ARBA00022468"/>
    </source>
</evidence>
<dbReference type="GO" id="GO:0005737">
    <property type="term" value="C:cytoplasm"/>
    <property type="evidence" value="ECO:0007669"/>
    <property type="project" value="TreeGrafter"/>
</dbReference>
<feature type="compositionally biased region" description="Acidic residues" evidence="7">
    <location>
        <begin position="759"/>
        <end position="768"/>
    </location>
</feature>
<reference evidence="9 10" key="1">
    <citation type="journal article" date="2024" name="BMC Genomics">
        <title>De novo assembly and annotation of Popillia japonica's genome with initial clues to its potential as an invasive pest.</title>
        <authorList>
            <person name="Cucini C."/>
            <person name="Boschi S."/>
            <person name="Funari R."/>
            <person name="Cardaioli E."/>
            <person name="Iannotti N."/>
            <person name="Marturano G."/>
            <person name="Paoli F."/>
            <person name="Bruttini M."/>
            <person name="Carapelli A."/>
            <person name="Frati F."/>
            <person name="Nardi F."/>
        </authorList>
    </citation>
    <scope>NUCLEOTIDE SEQUENCE [LARGE SCALE GENOMIC DNA]</scope>
    <source>
        <strain evidence="9">DMR45628</strain>
    </source>
</reference>
<feature type="compositionally biased region" description="Basic and acidic residues" evidence="7">
    <location>
        <begin position="738"/>
        <end position="756"/>
    </location>
</feature>
<feature type="compositionally biased region" description="Low complexity" evidence="7">
    <location>
        <begin position="493"/>
        <end position="504"/>
    </location>
</feature>
<dbReference type="InterPro" id="IPR001781">
    <property type="entry name" value="Znf_LIM"/>
</dbReference>
<dbReference type="GO" id="GO:0005096">
    <property type="term" value="F:GTPase activator activity"/>
    <property type="evidence" value="ECO:0007669"/>
    <property type="project" value="UniProtKB-KW"/>
</dbReference>
<feature type="compositionally biased region" description="Basic and acidic residues" evidence="7">
    <location>
        <begin position="55"/>
        <end position="64"/>
    </location>
</feature>
<dbReference type="GO" id="GO:0051056">
    <property type="term" value="P:regulation of small GTPase mediated signal transduction"/>
    <property type="evidence" value="ECO:0007669"/>
    <property type="project" value="InterPro"/>
</dbReference>
<gene>
    <name evidence="9" type="ORF">QE152_g13830</name>
</gene>
<dbReference type="InterPro" id="IPR011333">
    <property type="entry name" value="SKP1/BTB/POZ_sf"/>
</dbReference>
<feature type="compositionally biased region" description="Polar residues" evidence="7">
    <location>
        <begin position="135"/>
        <end position="149"/>
    </location>
</feature>
<feature type="region of interest" description="Disordered" evidence="7">
    <location>
        <begin position="1290"/>
        <end position="1324"/>
    </location>
</feature>
<feature type="compositionally biased region" description="Low complexity" evidence="7">
    <location>
        <begin position="340"/>
        <end position="357"/>
    </location>
</feature>
<dbReference type="CDD" id="cd08368">
    <property type="entry name" value="LIM"/>
    <property type="match status" value="1"/>
</dbReference>
<dbReference type="Pfam" id="PF00651">
    <property type="entry name" value="BTB"/>
    <property type="match status" value="1"/>
</dbReference>
<dbReference type="Gene3D" id="3.40.50.11210">
    <property type="entry name" value="Rap/Ran-GAP"/>
    <property type="match status" value="1"/>
</dbReference>
<dbReference type="Gene3D" id="1.25.40.420">
    <property type="match status" value="1"/>
</dbReference>
<feature type="region of interest" description="Disordered" evidence="7">
    <location>
        <begin position="55"/>
        <end position="178"/>
    </location>
</feature>
<dbReference type="PANTHER" id="PTHR15711:SF25">
    <property type="entry name" value="RADISH, ISOFORM I"/>
    <property type="match status" value="1"/>
</dbReference>
<keyword evidence="1" id="KW-0343">GTPase activation</keyword>
<feature type="compositionally biased region" description="Low complexity" evidence="7">
    <location>
        <begin position="196"/>
        <end position="214"/>
    </location>
</feature>
<name>A0AAW1LBY5_POPJA</name>
<evidence type="ECO:0000313" key="9">
    <source>
        <dbReference type="EMBL" id="KAK9731234.1"/>
    </source>
</evidence>
<dbReference type="Pfam" id="PF02145">
    <property type="entry name" value="Rap_GAP"/>
    <property type="match status" value="1"/>
</dbReference>
<feature type="compositionally biased region" description="Acidic residues" evidence="7">
    <location>
        <begin position="720"/>
        <end position="737"/>
    </location>
</feature>
<keyword evidence="2" id="KW-0597">Phosphoprotein</keyword>
<evidence type="ECO:0000256" key="5">
    <source>
        <dbReference type="ARBA" id="ARBA00023038"/>
    </source>
</evidence>
<evidence type="ECO:0000256" key="3">
    <source>
        <dbReference type="ARBA" id="ARBA00022723"/>
    </source>
</evidence>
<dbReference type="SUPFAM" id="SSF111347">
    <property type="entry name" value="Rap/Ran-GAP"/>
    <property type="match status" value="1"/>
</dbReference>
<sequence>MAQLPSPRLRHYRTMTAICFVCNLPILSHQVGLVWQGGNGWDDLVREQVEESTIRQRLGGRRDSAAQISSISPPTETQETSPPPTGQARRRRSSLAQLTDILREWGGGSTKSRQKAPLSRRETLADMARSLPWGRQSTTEQGPTPSISTSRKRRESSADSGIKSIGSKSRRDSHQTALSDFRTEVAKLWQRRESNTTTIITASSTPRRGSGESSRSGRRDSTSHSHGASRRGSGESGKSGRRDSNTLITPPPKIVGAQKKRRDSRNLSDTPYYRQEQRPSTSSTASDSIPPQIASAPPPPAILPITTVTTAPATSNATTTTADTINNHGLPPPTIVMSNVTPPATSPTVPATTPTHPLSTSDYSHDSRQPRKIQQIIAIATPKHSLRRKLLTTRRLQRQNTAYDESCLPPGGWGRRGSQPTALSPDVDETGRKARRDSLSPDSASRSRRDSRSHLSPDRSGERELSPVRRSRRGRLRRQSTSIVRGHGHRSPDSSSCSSRDPSPCNRPIPPPPETYRPTIRRQSTTEEILIARGFRRQSTTEEMIRCRNFRRQSSQSDDTSRYRGRRDSCAQIIDGTIASMTVETSSTFFDCSTQTEPSPLYDNNHYHEECLRCNSCGLNLTGPNQKRARRFKNQILCDLHFADVALMECSDFMQQLRSFKPQSLGCAVARRKSSTTLIFPLPPQACSDEFCEEFPHNFIPTPGYWIECSRQKIASDTIWDESESDHELPEGDEEDRTDGTDQENGHHSKTRDHSCNDLYEDDEEDDSSSPRKKTTIEEQWEKNQGFELTSVEQETYEKYFYGTEHWNYFTNDEDLGPVILSIKQETLNSRDQFRILVRAISYTVHGLIPASCVFADRYNREEVVRSLGKEVNINPPLTLGQLPDTPEELLKLDQVFIKSELKVGVIYVKEGQYTEEEILDNNDNSPLFDEFLQILGEKVRLKGFDKYKGGLDTVHDLTGLYSVYTNWRSIEIMFHVSTLLPYEKHDPQKLQRKRHIGNDIVCVVFLEADNTAFSPACIKSHFLHTFILVRTSPRIKRKPTRYEVSVVTRDEVGAYKPYLWEQSVFDKGPMFREWLLTKIVNGERASYSAPKFARMQERTRSQMLEDIVANLQNHAETGQIPKPYRRGSWRPIGHMRPSSPLLDSVRDQFEDYDQLAKDFTRMFLNSEENTLANSQLFDVVFLVGQSKQKTKFIGVRAILGVRSRVFQEMLYGIQTGFGSPQVPVAELLARPVPTLLSPQQSRPKSSNFLQVPDIESPRPKSVPSSPMVKRAFSRLGTITAGWGRSIRKSNAQQLSADDKKKWASSHDCSNKDGKDKEGKEKPAVAQLPVPRLSVCADAQKVDRAKLAQTEFSIIEFDPDTFRILLDYLHTGSCPLTCSTIPGLICAAEHYDLPELLQACFHHAKQFLRIEVVCCMLCSLENYYWRYTSASELVNMILAFVETRAYALFQTSEFLTLSESMVQMIMCRNLEVPEVRKFEAMLNWARHKIRTKTSSKLDAKLEFKCIMERLARDLKLYRISPQELIKVVLPSKAIKNERILETLMFQANSGMYRIQDSYLKECTQRLQKQDSRFSEWESFDYSA</sequence>
<evidence type="ECO:0000313" key="10">
    <source>
        <dbReference type="Proteomes" id="UP001458880"/>
    </source>
</evidence>
<dbReference type="SMART" id="SM00132">
    <property type="entry name" value="LIM"/>
    <property type="match status" value="1"/>
</dbReference>
<keyword evidence="4" id="KW-0862">Zinc</keyword>